<keyword evidence="4" id="KW-0347">Helicase</keyword>
<evidence type="ECO:0000256" key="4">
    <source>
        <dbReference type="ARBA" id="ARBA00022806"/>
    </source>
</evidence>
<keyword evidence="5" id="KW-0067">ATP-binding</keyword>
<dbReference type="InterPro" id="IPR014001">
    <property type="entry name" value="Helicase_ATP-bd"/>
</dbReference>
<feature type="compositionally biased region" description="Gly residues" evidence="6">
    <location>
        <begin position="337"/>
        <end position="347"/>
    </location>
</feature>
<dbReference type="PANTHER" id="PTHR47958">
    <property type="entry name" value="ATP-DEPENDENT RNA HELICASE DBP3"/>
    <property type="match status" value="1"/>
</dbReference>
<proteinExistence type="predicted"/>
<evidence type="ECO:0000259" key="8">
    <source>
        <dbReference type="PROSITE" id="PS51194"/>
    </source>
</evidence>
<gene>
    <name evidence="9" type="ORF">PCOR1329_LOCUS64143</name>
</gene>
<dbReference type="CDD" id="cd18787">
    <property type="entry name" value="SF2_C_DEAD"/>
    <property type="match status" value="1"/>
</dbReference>
<feature type="domain" description="Helicase ATP-binding" evidence="7">
    <location>
        <begin position="118"/>
        <end position="318"/>
    </location>
</feature>
<evidence type="ECO:0000256" key="3">
    <source>
        <dbReference type="ARBA" id="ARBA00022801"/>
    </source>
</evidence>
<keyword evidence="2" id="KW-0547">Nucleotide-binding</keyword>
<dbReference type="InterPro" id="IPR011545">
    <property type="entry name" value="DEAD/DEAH_box_helicase_dom"/>
</dbReference>
<dbReference type="SMART" id="SM00490">
    <property type="entry name" value="HELICc"/>
    <property type="match status" value="1"/>
</dbReference>
<evidence type="ECO:0000256" key="5">
    <source>
        <dbReference type="ARBA" id="ARBA00022840"/>
    </source>
</evidence>
<evidence type="ECO:0000313" key="9">
    <source>
        <dbReference type="EMBL" id="CAK0881226.1"/>
    </source>
</evidence>
<evidence type="ECO:0000313" key="10">
    <source>
        <dbReference type="Proteomes" id="UP001189429"/>
    </source>
</evidence>
<dbReference type="EMBL" id="CAUYUJ010018170">
    <property type="protein sequence ID" value="CAK0881226.1"/>
    <property type="molecule type" value="Genomic_DNA"/>
</dbReference>
<comment type="caution">
    <text evidence="9">The sequence shown here is derived from an EMBL/GenBank/DDBJ whole genome shotgun (WGS) entry which is preliminary data.</text>
</comment>
<feature type="region of interest" description="Disordered" evidence="6">
    <location>
        <begin position="332"/>
        <end position="351"/>
    </location>
</feature>
<keyword evidence="10" id="KW-1185">Reference proteome</keyword>
<dbReference type="InterPro" id="IPR027417">
    <property type="entry name" value="P-loop_NTPase"/>
</dbReference>
<evidence type="ECO:0000259" key="7">
    <source>
        <dbReference type="PROSITE" id="PS51192"/>
    </source>
</evidence>
<evidence type="ECO:0000256" key="1">
    <source>
        <dbReference type="ARBA" id="ARBA00012552"/>
    </source>
</evidence>
<reference evidence="9" key="1">
    <citation type="submission" date="2023-10" db="EMBL/GenBank/DDBJ databases">
        <authorList>
            <person name="Chen Y."/>
            <person name="Shah S."/>
            <person name="Dougan E. K."/>
            <person name="Thang M."/>
            <person name="Chan C."/>
        </authorList>
    </citation>
    <scope>NUCLEOTIDE SEQUENCE [LARGE SCALE GENOMIC DNA]</scope>
</reference>
<protein>
    <recommendedName>
        <fullName evidence="1">RNA helicase</fullName>
        <ecNumber evidence="1">3.6.4.13</ecNumber>
    </recommendedName>
</protein>
<dbReference type="PROSITE" id="PS51194">
    <property type="entry name" value="HELICASE_CTER"/>
    <property type="match status" value="1"/>
</dbReference>
<keyword evidence="3" id="KW-0378">Hydrolase</keyword>
<evidence type="ECO:0000256" key="2">
    <source>
        <dbReference type="ARBA" id="ARBA00022741"/>
    </source>
</evidence>
<dbReference type="SUPFAM" id="SSF52540">
    <property type="entry name" value="P-loop containing nucleoside triphosphate hydrolases"/>
    <property type="match status" value="1"/>
</dbReference>
<feature type="domain" description="Helicase C-terminal" evidence="8">
    <location>
        <begin position="385"/>
        <end position="539"/>
    </location>
</feature>
<name>A0ABN9W8Z3_9DINO</name>
<dbReference type="Proteomes" id="UP001189429">
    <property type="component" value="Unassembled WGS sequence"/>
</dbReference>
<sequence>MAPATAVQARGAWRLRALVAALLALVLSRRARGALEALVRQLLGRAALRLVSAARPVRKNFLEDGGAAGCRPAQTAAAGAFDFAGSFSEFGEVLPPWLRAGLRQSSFERLKPIQGKVLPLALAGKDVVGIAPTGSGKTLAFLVPALVHAAGQAPPSRLQDGPLALVLAPTRELVVQIGLVAESLLRPSWGQGQAQRGPRHSAQAGAGAEGLSCAVLYGGTRRVEQLDQLRRQRRVHIVVATPGRLLDLVCNFSAFRLRRVSFFVLDEGDRMLDFGFEEDITRISAEIRPDRQMLFFSATWPPEVEQAACRLCSRGGLAEKVFARPEDEAHDDLATDGLGGGAEGSGQSGLALPPRVITQTIEVIESSFGDWDRGRGPMRKKLPLLLRHLEGALGGEVGAPPGKALIFVRTRVAAEELGEEVAHHFGLQRCGVMHGARKQEQRESTLAAFRNGHISALVATDVLGRGVDIPGVTHVIIFDFPDDIETYVHRVGRTGRNGQPGASVAFFEPQPWLPDLPRELAEILRACEQEIPFALAKEIRGLPVGGAGGLEGPWPVQHSGEAPPLEERGAPELAGAAELCEWDAGGARVWGYSANGGVSEQGRVELRAGGILRTTWGWGEWHLVDAPLGGPKDAGAAPGHNLVLSWNGVDDEVALGASGMDFQLVSRNGRPSHTLKKQTLGRALPDVSL</sequence>
<organism evidence="9 10">
    <name type="scientific">Prorocentrum cordatum</name>
    <dbReference type="NCBI Taxonomy" id="2364126"/>
    <lineage>
        <taxon>Eukaryota</taxon>
        <taxon>Sar</taxon>
        <taxon>Alveolata</taxon>
        <taxon>Dinophyceae</taxon>
        <taxon>Prorocentrales</taxon>
        <taxon>Prorocentraceae</taxon>
        <taxon>Prorocentrum</taxon>
    </lineage>
</organism>
<dbReference type="SMART" id="SM00487">
    <property type="entry name" value="DEXDc"/>
    <property type="match status" value="1"/>
</dbReference>
<dbReference type="CDD" id="cd00268">
    <property type="entry name" value="DEADc"/>
    <property type="match status" value="1"/>
</dbReference>
<dbReference type="Pfam" id="PF00271">
    <property type="entry name" value="Helicase_C"/>
    <property type="match status" value="1"/>
</dbReference>
<evidence type="ECO:0000256" key="6">
    <source>
        <dbReference type="SAM" id="MobiDB-lite"/>
    </source>
</evidence>
<dbReference type="InterPro" id="IPR001650">
    <property type="entry name" value="Helicase_C-like"/>
</dbReference>
<accession>A0ABN9W8Z3</accession>
<dbReference type="InterPro" id="IPR044742">
    <property type="entry name" value="DEAD/DEAH_RhlB"/>
</dbReference>
<dbReference type="EC" id="3.6.4.13" evidence="1"/>
<dbReference type="PROSITE" id="PS51192">
    <property type="entry name" value="HELICASE_ATP_BIND_1"/>
    <property type="match status" value="1"/>
</dbReference>
<dbReference type="Pfam" id="PF00270">
    <property type="entry name" value="DEAD"/>
    <property type="match status" value="1"/>
</dbReference>
<dbReference type="Gene3D" id="3.40.50.300">
    <property type="entry name" value="P-loop containing nucleotide triphosphate hydrolases"/>
    <property type="match status" value="2"/>
</dbReference>